<evidence type="ECO:0000313" key="3">
    <source>
        <dbReference type="Proteomes" id="UP000309488"/>
    </source>
</evidence>
<accession>A0A4V5P2F7</accession>
<dbReference type="OrthoDB" id="9790710at2"/>
<evidence type="ECO:0000259" key="1">
    <source>
        <dbReference type="Pfam" id="PF00534"/>
    </source>
</evidence>
<gene>
    <name evidence="2" type="ORF">FA048_13585</name>
</gene>
<dbReference type="Proteomes" id="UP000309488">
    <property type="component" value="Unassembled WGS sequence"/>
</dbReference>
<sequence length="439" mass="50447">MKLLFILPEYYPHSGGGISTYYIQYIKKIAPFCEHVKVILGSGYFQGTSGFETDNIKSEDLDPNLFSEYLSQFQHLKLSPAYQRNLAAAWAMWDQSNGGEGYDIIECTDFGLGYIPWLINHTKPVITRLHGSSGQIELHQPELNDKLNGDLNRQTELLMLSRCDQLVTHSEQNCEFWKKLLPNKEVTYILPIYEAPTEFNHIKKEDFGIVCARIQQWKGPEQLSKAMELIPDFNIPIHWYGRDMDYSPKISKSTYLKNKYPTIWGQKIVPQNVLPNEKIKLKQAAAKFAVIPSTWDMFNFTFLEYLSVGTPIICSDGAGSSTLINHGVNGFKYPANDPKELANCLETIANLDDVAYEKLINEGYKTMNTTLNCEFLIEKNLNLYQQILLNFNPPVSNIYLEQIYKPNNSLLPEVLDVLPLKYIFNHMINRLKKKLNTKF</sequence>
<feature type="domain" description="Glycosyl transferase family 1" evidence="1">
    <location>
        <begin position="200"/>
        <end position="365"/>
    </location>
</feature>
<dbReference type="PANTHER" id="PTHR12526">
    <property type="entry name" value="GLYCOSYLTRANSFERASE"/>
    <property type="match status" value="1"/>
</dbReference>
<keyword evidence="2" id="KW-0808">Transferase</keyword>
<proteinExistence type="predicted"/>
<dbReference type="GO" id="GO:0016757">
    <property type="term" value="F:glycosyltransferase activity"/>
    <property type="evidence" value="ECO:0007669"/>
    <property type="project" value="InterPro"/>
</dbReference>
<dbReference type="Gene3D" id="3.40.50.2000">
    <property type="entry name" value="Glycogen Phosphorylase B"/>
    <property type="match status" value="2"/>
</dbReference>
<dbReference type="Pfam" id="PF00534">
    <property type="entry name" value="Glycos_transf_1"/>
    <property type="match status" value="1"/>
</dbReference>
<dbReference type="SUPFAM" id="SSF53756">
    <property type="entry name" value="UDP-Glycosyltransferase/glycogen phosphorylase"/>
    <property type="match status" value="1"/>
</dbReference>
<reference evidence="2 3" key="1">
    <citation type="submission" date="2019-04" db="EMBL/GenBank/DDBJ databases">
        <title>Pedobacter sp. RP-3-22 sp. nov., isolated from Arctic soil.</title>
        <authorList>
            <person name="Dahal R.H."/>
            <person name="Kim D.-U."/>
        </authorList>
    </citation>
    <scope>NUCLEOTIDE SEQUENCE [LARGE SCALE GENOMIC DNA]</scope>
    <source>
        <strain evidence="2 3">RP-3-22</strain>
    </source>
</reference>
<dbReference type="CDD" id="cd03801">
    <property type="entry name" value="GT4_PimA-like"/>
    <property type="match status" value="1"/>
</dbReference>
<protein>
    <submittedName>
        <fullName evidence="2">Glycosyltransferase</fullName>
    </submittedName>
</protein>
<dbReference type="RefSeq" id="WP_136841904.1">
    <property type="nucleotide sequence ID" value="NZ_SWBR01000003.1"/>
</dbReference>
<comment type="caution">
    <text evidence="2">The sequence shown here is derived from an EMBL/GenBank/DDBJ whole genome shotgun (WGS) entry which is preliminary data.</text>
</comment>
<organism evidence="2 3">
    <name type="scientific">Pedobacter polaris</name>
    <dbReference type="NCBI Taxonomy" id="2571273"/>
    <lineage>
        <taxon>Bacteria</taxon>
        <taxon>Pseudomonadati</taxon>
        <taxon>Bacteroidota</taxon>
        <taxon>Sphingobacteriia</taxon>
        <taxon>Sphingobacteriales</taxon>
        <taxon>Sphingobacteriaceae</taxon>
        <taxon>Pedobacter</taxon>
    </lineage>
</organism>
<keyword evidence="3" id="KW-1185">Reference proteome</keyword>
<dbReference type="PANTHER" id="PTHR12526:SF630">
    <property type="entry name" value="GLYCOSYLTRANSFERASE"/>
    <property type="match status" value="1"/>
</dbReference>
<evidence type="ECO:0000313" key="2">
    <source>
        <dbReference type="EMBL" id="TKC08185.1"/>
    </source>
</evidence>
<dbReference type="InterPro" id="IPR001296">
    <property type="entry name" value="Glyco_trans_1"/>
</dbReference>
<dbReference type="EMBL" id="SWBR01000003">
    <property type="protein sequence ID" value="TKC08185.1"/>
    <property type="molecule type" value="Genomic_DNA"/>
</dbReference>
<dbReference type="AlphaFoldDB" id="A0A4V5P2F7"/>
<name>A0A4V5P2F7_9SPHI</name>